<dbReference type="EMBL" id="AVOT02034030">
    <property type="protein sequence ID" value="MBW0528040.1"/>
    <property type="molecule type" value="Genomic_DNA"/>
</dbReference>
<proteinExistence type="predicted"/>
<comment type="caution">
    <text evidence="2">The sequence shown here is derived from an EMBL/GenBank/DDBJ whole genome shotgun (WGS) entry which is preliminary data.</text>
</comment>
<gene>
    <name evidence="2" type="ORF">O181_067755</name>
</gene>
<name>A0A9Q3I6F2_9BASI</name>
<evidence type="ECO:0000256" key="1">
    <source>
        <dbReference type="SAM" id="MobiDB-lite"/>
    </source>
</evidence>
<protein>
    <submittedName>
        <fullName evidence="2">Uncharacterized protein</fullName>
    </submittedName>
</protein>
<reference evidence="2" key="1">
    <citation type="submission" date="2021-03" db="EMBL/GenBank/DDBJ databases">
        <title>Draft genome sequence of rust myrtle Austropuccinia psidii MF-1, a brazilian biotype.</title>
        <authorList>
            <person name="Quecine M.C."/>
            <person name="Pachon D.M.R."/>
            <person name="Bonatelli M.L."/>
            <person name="Correr F.H."/>
            <person name="Franceschini L.M."/>
            <person name="Leite T.F."/>
            <person name="Margarido G.R.A."/>
            <person name="Almeida C.A."/>
            <person name="Ferrarezi J.A."/>
            <person name="Labate C.A."/>
        </authorList>
    </citation>
    <scope>NUCLEOTIDE SEQUENCE</scope>
    <source>
        <strain evidence="2">MF-1</strain>
    </source>
</reference>
<accession>A0A9Q3I6F2</accession>
<dbReference type="Proteomes" id="UP000765509">
    <property type="component" value="Unassembled WGS sequence"/>
</dbReference>
<feature type="region of interest" description="Disordered" evidence="1">
    <location>
        <begin position="1"/>
        <end position="25"/>
    </location>
</feature>
<sequence length="104" mass="11685">MKGGGPKPKMMARRPGPPRPKIKDKGLGVCDIEMAKEASDGRIWPEARNGQMAIEHQRGPIGHKRYGVVNWPQLGSRLELPQHPWRRDNLCGCDTSVLSFEICR</sequence>
<evidence type="ECO:0000313" key="3">
    <source>
        <dbReference type="Proteomes" id="UP000765509"/>
    </source>
</evidence>
<organism evidence="2 3">
    <name type="scientific">Austropuccinia psidii MF-1</name>
    <dbReference type="NCBI Taxonomy" id="1389203"/>
    <lineage>
        <taxon>Eukaryota</taxon>
        <taxon>Fungi</taxon>
        <taxon>Dikarya</taxon>
        <taxon>Basidiomycota</taxon>
        <taxon>Pucciniomycotina</taxon>
        <taxon>Pucciniomycetes</taxon>
        <taxon>Pucciniales</taxon>
        <taxon>Sphaerophragmiaceae</taxon>
        <taxon>Austropuccinia</taxon>
    </lineage>
</organism>
<keyword evidence="3" id="KW-1185">Reference proteome</keyword>
<evidence type="ECO:0000313" key="2">
    <source>
        <dbReference type="EMBL" id="MBW0528040.1"/>
    </source>
</evidence>
<dbReference type="AlphaFoldDB" id="A0A9Q3I6F2"/>